<gene>
    <name evidence="3" type="ORF">SPSK_09585</name>
</gene>
<organism evidence="3 4">
    <name type="scientific">Sporothrix schenckii 1099-18</name>
    <dbReference type="NCBI Taxonomy" id="1397361"/>
    <lineage>
        <taxon>Eukaryota</taxon>
        <taxon>Fungi</taxon>
        <taxon>Dikarya</taxon>
        <taxon>Ascomycota</taxon>
        <taxon>Pezizomycotina</taxon>
        <taxon>Sordariomycetes</taxon>
        <taxon>Sordariomycetidae</taxon>
        <taxon>Ophiostomatales</taxon>
        <taxon>Ophiostomataceae</taxon>
        <taxon>Sporothrix</taxon>
    </lineage>
</organism>
<accession>A0A0F2MBN9</accession>
<dbReference type="PANTHER" id="PTHR28040">
    <property type="entry name" value="PYRIDOXAMINE 5'-PHOSPHATE OXIDASE YLR456W HOMOLOG-RELATED"/>
    <property type="match status" value="1"/>
</dbReference>
<dbReference type="GO" id="GO:0005737">
    <property type="term" value="C:cytoplasm"/>
    <property type="evidence" value="ECO:0007669"/>
    <property type="project" value="TreeGrafter"/>
</dbReference>
<dbReference type="InterPro" id="IPR052841">
    <property type="entry name" value="PMP_oxidase-like"/>
</dbReference>
<dbReference type="PANTHER" id="PTHR28040:SF1">
    <property type="entry name" value="PYRIDOXAMINE 5'-PHOSPHATE OXIDASE YLR456W HOMOLOG-RELATED"/>
    <property type="match status" value="1"/>
</dbReference>
<name>A0A0F2MBN9_SPOSC</name>
<reference evidence="3 4" key="1">
    <citation type="journal article" date="2014" name="BMC Genomics">
        <title>Comparative genomics of the major fungal agents of human and animal Sporotrichosis: Sporothrix schenckii and Sporothrix brasiliensis.</title>
        <authorList>
            <person name="Teixeira M.M."/>
            <person name="de Almeida L.G."/>
            <person name="Kubitschek-Barreira P."/>
            <person name="Alves F.L."/>
            <person name="Kioshima E.S."/>
            <person name="Abadio A.K."/>
            <person name="Fernandes L."/>
            <person name="Derengowski L.S."/>
            <person name="Ferreira K.S."/>
            <person name="Souza R.C."/>
            <person name="Ruiz J.C."/>
            <person name="de Andrade N.C."/>
            <person name="Paes H.C."/>
            <person name="Nicola A.M."/>
            <person name="Albuquerque P."/>
            <person name="Gerber A.L."/>
            <person name="Martins V.P."/>
            <person name="Peconick L.D."/>
            <person name="Neto A.V."/>
            <person name="Chaucanez C.B."/>
            <person name="Silva P.A."/>
            <person name="Cunha O.L."/>
            <person name="de Oliveira F.F."/>
            <person name="dos Santos T.C."/>
            <person name="Barros A.L."/>
            <person name="Soares M.A."/>
            <person name="de Oliveira L.M."/>
            <person name="Marini M.M."/>
            <person name="Villalobos-Duno H."/>
            <person name="Cunha M.M."/>
            <person name="de Hoog S."/>
            <person name="da Silveira J.F."/>
            <person name="Henrissat B."/>
            <person name="Nino-Vega G.A."/>
            <person name="Cisalpino P.S."/>
            <person name="Mora-Montes H.M."/>
            <person name="Almeida S.R."/>
            <person name="Stajich J.E."/>
            <person name="Lopes-Bezerra L.M."/>
            <person name="Vasconcelos A.T."/>
            <person name="Felipe M.S."/>
        </authorList>
    </citation>
    <scope>NUCLEOTIDE SEQUENCE [LARGE SCALE GENOMIC DNA]</scope>
    <source>
        <strain evidence="3 4">1099-18</strain>
    </source>
</reference>
<dbReference type="InterPro" id="IPR011576">
    <property type="entry name" value="Pyridox_Oxase_N"/>
</dbReference>
<reference evidence="3 4" key="2">
    <citation type="journal article" date="2015" name="Eukaryot. Cell">
        <title>Asexual propagation of a virulent clone complex in a human and feline outbreak of sporotrichosis.</title>
        <authorList>
            <person name="Teixeira Mde M."/>
            <person name="Rodrigues A.M."/>
            <person name="Tsui C.K."/>
            <person name="de Almeida L.G."/>
            <person name="Van Diepeningen A.D."/>
            <person name="van den Ende B.G."/>
            <person name="Fernandes G.F."/>
            <person name="Kano R."/>
            <person name="Hamelin R.C."/>
            <person name="Lopes-Bezerra L.M."/>
            <person name="Vasconcelos A.T."/>
            <person name="de Hoog S."/>
            <person name="de Camargo Z.P."/>
            <person name="Felipe M.S."/>
        </authorList>
    </citation>
    <scope>NUCLEOTIDE SEQUENCE [LARGE SCALE GENOMIC DNA]</scope>
    <source>
        <strain evidence="3 4">1099-18</strain>
    </source>
</reference>
<feature type="region of interest" description="Disordered" evidence="1">
    <location>
        <begin position="111"/>
        <end position="133"/>
    </location>
</feature>
<protein>
    <recommendedName>
        <fullName evidence="2">Pyridoxamine 5'-phosphate oxidase N-terminal domain-containing protein</fullName>
    </recommendedName>
</protein>
<evidence type="ECO:0000256" key="1">
    <source>
        <dbReference type="SAM" id="MobiDB-lite"/>
    </source>
</evidence>
<comment type="caution">
    <text evidence="3">The sequence shown here is derived from an EMBL/GenBank/DDBJ whole genome shotgun (WGS) entry which is preliminary data.</text>
</comment>
<dbReference type="RefSeq" id="XP_016588252.1">
    <property type="nucleotide sequence ID" value="XM_016736157.1"/>
</dbReference>
<dbReference type="EMBL" id="AXCR01000007">
    <property type="protein sequence ID" value="KJR85576.1"/>
    <property type="molecule type" value="Genomic_DNA"/>
</dbReference>
<feature type="domain" description="Pyridoxamine 5'-phosphate oxidase N-terminal" evidence="2">
    <location>
        <begin position="24"/>
        <end position="101"/>
    </location>
</feature>
<dbReference type="Gene3D" id="2.30.110.10">
    <property type="entry name" value="Electron Transport, Fmn-binding Protein, Chain A"/>
    <property type="match status" value="1"/>
</dbReference>
<dbReference type="Pfam" id="PF01243">
    <property type="entry name" value="PNPOx_N"/>
    <property type="match status" value="1"/>
</dbReference>
<dbReference type="OrthoDB" id="5300823at2759"/>
<sequence>MEQIPLNHEASDGDTNKQTTASLPTEVVQCLENARFLHLATCVDNQPHVSLMNYTYLPSAAGAPDHPIASPVIVMTSNPASKKTHNIVANPNVSLLVHDWVSHRPLHRRMSAGSALSDDGPGGGTEGGGATSGALSGGLGALGGRAATAEQPPSSLATLLLNLNTAAVSSISATINGTARLLAQGSPEEAYYREQHLAYNNFAADPVGPDETRIHQQIAHGRGSAAAPATVASRADPRPQDGRERFVAGEEVRVIVVVIRDVRISDWKGQVRDWVLVPPTAAAEASQPTINGI</sequence>
<dbReference type="KEGG" id="ssck:SPSK_09585"/>
<dbReference type="VEuPathDB" id="FungiDB:SPSK_09585"/>
<dbReference type="InterPro" id="IPR012349">
    <property type="entry name" value="Split_barrel_FMN-bd"/>
</dbReference>
<evidence type="ECO:0000313" key="4">
    <source>
        <dbReference type="Proteomes" id="UP000033710"/>
    </source>
</evidence>
<feature type="compositionally biased region" description="Gly residues" evidence="1">
    <location>
        <begin position="120"/>
        <end position="133"/>
    </location>
</feature>
<dbReference type="SUPFAM" id="SSF50475">
    <property type="entry name" value="FMN-binding split barrel"/>
    <property type="match status" value="1"/>
</dbReference>
<dbReference type="GO" id="GO:0005634">
    <property type="term" value="C:nucleus"/>
    <property type="evidence" value="ECO:0007669"/>
    <property type="project" value="TreeGrafter"/>
</dbReference>
<dbReference type="GeneID" id="27671434"/>
<dbReference type="AlphaFoldDB" id="A0A0F2MBN9"/>
<proteinExistence type="predicted"/>
<evidence type="ECO:0000259" key="2">
    <source>
        <dbReference type="Pfam" id="PF01243"/>
    </source>
</evidence>
<evidence type="ECO:0000313" key="3">
    <source>
        <dbReference type="EMBL" id="KJR85576.1"/>
    </source>
</evidence>
<dbReference type="Proteomes" id="UP000033710">
    <property type="component" value="Unassembled WGS sequence"/>
</dbReference>